<evidence type="ECO:0000256" key="3">
    <source>
        <dbReference type="ARBA" id="ARBA00022771"/>
    </source>
</evidence>
<dbReference type="EMBL" id="KZ502094">
    <property type="protein sequence ID" value="PKU83579.1"/>
    <property type="molecule type" value="Genomic_DNA"/>
</dbReference>
<sequence>MKSSSISKQAAKFYSRKLYSFFKEEFLYGLGGLCIEHSSSDLSRFFVKNIDNSTDLYKWIVTFNSLECTIQCSCAMFEMMSILCSHCMRVMRQLDIVNIYVKYLLPRWSACARKDLYSGGKIPCIGINAGQPNEGSSNLMFRNYICRFAYKISTEAQGNDETEMCVKDVMSALAAKVHSIKTDRKNK</sequence>
<dbReference type="PANTHER" id="PTHR31669:SF302">
    <property type="entry name" value="PROTEIN FAR1-RELATED SEQUENCE"/>
    <property type="match status" value="1"/>
</dbReference>
<dbReference type="SMART" id="SM00575">
    <property type="entry name" value="ZnF_PMZ"/>
    <property type="match status" value="1"/>
</dbReference>
<dbReference type="Proteomes" id="UP000233837">
    <property type="component" value="Unassembled WGS sequence"/>
</dbReference>
<evidence type="ECO:0000256" key="5">
    <source>
        <dbReference type="PROSITE-ProRule" id="PRU00325"/>
    </source>
</evidence>
<dbReference type="AlphaFoldDB" id="A0A2I0X6P0"/>
<dbReference type="InterPro" id="IPR031052">
    <property type="entry name" value="FHY3/FAR1"/>
</dbReference>
<keyword evidence="4 6" id="KW-0862">Zinc</keyword>
<proteinExistence type="inferred from homology"/>
<evidence type="ECO:0000256" key="2">
    <source>
        <dbReference type="ARBA" id="ARBA00022723"/>
    </source>
</evidence>
<dbReference type="PROSITE" id="PS50966">
    <property type="entry name" value="ZF_SWIM"/>
    <property type="match status" value="1"/>
</dbReference>
<evidence type="ECO:0000313" key="8">
    <source>
        <dbReference type="EMBL" id="PKU83579.1"/>
    </source>
</evidence>
<reference evidence="8 9" key="2">
    <citation type="journal article" date="2017" name="Nature">
        <title>The Apostasia genome and the evolution of orchids.</title>
        <authorList>
            <person name="Zhang G.Q."/>
            <person name="Liu K.W."/>
            <person name="Li Z."/>
            <person name="Lohaus R."/>
            <person name="Hsiao Y.Y."/>
            <person name="Niu S.C."/>
            <person name="Wang J.Y."/>
            <person name="Lin Y.C."/>
            <person name="Xu Q."/>
            <person name="Chen L.J."/>
            <person name="Yoshida K."/>
            <person name="Fujiwara S."/>
            <person name="Wang Z.W."/>
            <person name="Zhang Y.Q."/>
            <person name="Mitsuda N."/>
            <person name="Wang M."/>
            <person name="Liu G.H."/>
            <person name="Pecoraro L."/>
            <person name="Huang H.X."/>
            <person name="Xiao X.J."/>
            <person name="Lin M."/>
            <person name="Wu X.Y."/>
            <person name="Wu W.L."/>
            <person name="Chen Y.Y."/>
            <person name="Chang S.B."/>
            <person name="Sakamoto S."/>
            <person name="Ohme-Takagi M."/>
            <person name="Yagi M."/>
            <person name="Zeng S.J."/>
            <person name="Shen C.Y."/>
            <person name="Yeh C.M."/>
            <person name="Luo Y.B."/>
            <person name="Tsai W.C."/>
            <person name="Van de Peer Y."/>
            <person name="Liu Z.J."/>
        </authorList>
    </citation>
    <scope>NUCLEOTIDE SEQUENCE [LARGE SCALE GENOMIC DNA]</scope>
    <source>
        <tissue evidence="8">The whole plant</tissue>
    </source>
</reference>
<evidence type="ECO:0000256" key="1">
    <source>
        <dbReference type="ARBA" id="ARBA00005889"/>
    </source>
</evidence>
<evidence type="ECO:0000256" key="6">
    <source>
        <dbReference type="RuleBase" id="RU367018"/>
    </source>
</evidence>
<dbReference type="GO" id="GO:0008270">
    <property type="term" value="F:zinc ion binding"/>
    <property type="evidence" value="ECO:0007669"/>
    <property type="project" value="UniProtKB-UniRule"/>
</dbReference>
<comment type="function">
    <text evidence="6">Putative transcription activator involved in regulating light control of development.</text>
</comment>
<dbReference type="GO" id="GO:0005634">
    <property type="term" value="C:nucleus"/>
    <property type="evidence" value="ECO:0007669"/>
    <property type="project" value="UniProtKB-SubCell"/>
</dbReference>
<dbReference type="PANTHER" id="PTHR31669">
    <property type="entry name" value="PROTEIN FAR1-RELATED SEQUENCE 10-RELATED"/>
    <property type="match status" value="1"/>
</dbReference>
<protein>
    <recommendedName>
        <fullName evidence="6">Protein FAR1-RELATED SEQUENCE</fullName>
    </recommendedName>
</protein>
<accession>A0A2I0X6P0</accession>
<feature type="domain" description="SWIM-type" evidence="7">
    <location>
        <begin position="57"/>
        <end position="95"/>
    </location>
</feature>
<evidence type="ECO:0000313" key="9">
    <source>
        <dbReference type="Proteomes" id="UP000233837"/>
    </source>
</evidence>
<gene>
    <name evidence="8" type="primary">FRS3</name>
    <name evidence="8" type="ORF">MA16_Dca008266</name>
</gene>
<reference evidence="8 9" key="1">
    <citation type="journal article" date="2016" name="Sci. Rep.">
        <title>The Dendrobium catenatum Lindl. genome sequence provides insights into polysaccharide synthase, floral development and adaptive evolution.</title>
        <authorList>
            <person name="Zhang G.Q."/>
            <person name="Xu Q."/>
            <person name="Bian C."/>
            <person name="Tsai W.C."/>
            <person name="Yeh C.M."/>
            <person name="Liu K.W."/>
            <person name="Yoshida K."/>
            <person name="Zhang L.S."/>
            <person name="Chang S.B."/>
            <person name="Chen F."/>
            <person name="Shi Y."/>
            <person name="Su Y.Y."/>
            <person name="Zhang Y.Q."/>
            <person name="Chen L.J."/>
            <person name="Yin Y."/>
            <person name="Lin M."/>
            <person name="Huang H."/>
            <person name="Deng H."/>
            <person name="Wang Z.W."/>
            <person name="Zhu S.L."/>
            <person name="Zhao X."/>
            <person name="Deng C."/>
            <person name="Niu S.C."/>
            <person name="Huang J."/>
            <person name="Wang M."/>
            <person name="Liu G.H."/>
            <person name="Yang H.J."/>
            <person name="Xiao X.J."/>
            <person name="Hsiao Y.Y."/>
            <person name="Wu W.L."/>
            <person name="Chen Y.Y."/>
            <person name="Mitsuda N."/>
            <person name="Ohme-Takagi M."/>
            <person name="Luo Y.B."/>
            <person name="Van de Peer Y."/>
            <person name="Liu Z.J."/>
        </authorList>
    </citation>
    <scope>NUCLEOTIDE SEQUENCE [LARGE SCALE GENOMIC DNA]</scope>
    <source>
        <tissue evidence="8">The whole plant</tissue>
    </source>
</reference>
<dbReference type="InterPro" id="IPR007527">
    <property type="entry name" value="Znf_SWIM"/>
</dbReference>
<name>A0A2I0X6P0_9ASPA</name>
<evidence type="ECO:0000256" key="4">
    <source>
        <dbReference type="ARBA" id="ARBA00022833"/>
    </source>
</evidence>
<evidence type="ECO:0000259" key="7">
    <source>
        <dbReference type="PROSITE" id="PS50966"/>
    </source>
</evidence>
<organism evidence="8 9">
    <name type="scientific">Dendrobium catenatum</name>
    <dbReference type="NCBI Taxonomy" id="906689"/>
    <lineage>
        <taxon>Eukaryota</taxon>
        <taxon>Viridiplantae</taxon>
        <taxon>Streptophyta</taxon>
        <taxon>Embryophyta</taxon>
        <taxon>Tracheophyta</taxon>
        <taxon>Spermatophyta</taxon>
        <taxon>Magnoliopsida</taxon>
        <taxon>Liliopsida</taxon>
        <taxon>Asparagales</taxon>
        <taxon>Orchidaceae</taxon>
        <taxon>Epidendroideae</taxon>
        <taxon>Malaxideae</taxon>
        <taxon>Dendrobiinae</taxon>
        <taxon>Dendrobium</taxon>
    </lineage>
</organism>
<keyword evidence="2 6" id="KW-0479">Metal-binding</keyword>
<dbReference type="GO" id="GO:0006355">
    <property type="term" value="P:regulation of DNA-templated transcription"/>
    <property type="evidence" value="ECO:0007669"/>
    <property type="project" value="UniProtKB-UniRule"/>
</dbReference>
<keyword evidence="6" id="KW-0539">Nucleus</keyword>
<comment type="subcellular location">
    <subcellularLocation>
        <location evidence="6">Nucleus</location>
    </subcellularLocation>
</comment>
<dbReference type="InterPro" id="IPR006564">
    <property type="entry name" value="Znf_PMZ"/>
</dbReference>
<dbReference type="Pfam" id="PF04434">
    <property type="entry name" value="SWIM"/>
    <property type="match status" value="1"/>
</dbReference>
<comment type="similarity">
    <text evidence="1 6">Belongs to the FHY3/FAR1 family.</text>
</comment>
<keyword evidence="9" id="KW-1185">Reference proteome</keyword>
<keyword evidence="3 5" id="KW-0863">Zinc-finger</keyword>